<dbReference type="Pfam" id="PF00583">
    <property type="entry name" value="Acetyltransf_1"/>
    <property type="match status" value="1"/>
</dbReference>
<dbReference type="GO" id="GO:0005829">
    <property type="term" value="C:cytosol"/>
    <property type="evidence" value="ECO:0007669"/>
    <property type="project" value="TreeGrafter"/>
</dbReference>
<name>A0A7T4EG12_9CORY</name>
<evidence type="ECO:0000313" key="5">
    <source>
        <dbReference type="Proteomes" id="UP000596145"/>
    </source>
</evidence>
<dbReference type="RefSeq" id="WP_005392826.1">
    <property type="nucleotide sequence ID" value="NZ_CP066007.1"/>
</dbReference>
<dbReference type="EMBL" id="CP066007">
    <property type="protein sequence ID" value="QQB46692.1"/>
    <property type="molecule type" value="Genomic_DNA"/>
</dbReference>
<feature type="domain" description="N-acetyltransferase" evidence="2">
    <location>
        <begin position="10"/>
        <end position="144"/>
    </location>
</feature>
<dbReference type="InterPro" id="IPR016181">
    <property type="entry name" value="Acyl_CoA_acyltransferase"/>
</dbReference>
<dbReference type="PANTHER" id="PTHR31223:SF70">
    <property type="entry name" value="LOG FAMILY PROTEIN YJL055W"/>
    <property type="match status" value="1"/>
</dbReference>
<dbReference type="Gene3D" id="3.40.50.450">
    <property type="match status" value="1"/>
</dbReference>
<protein>
    <submittedName>
        <fullName evidence="3">TIGR00730 family Rossman fold protein</fullName>
    </submittedName>
</protein>
<reference evidence="3 5" key="1">
    <citation type="submission" date="2020-12" db="EMBL/GenBank/DDBJ databases">
        <title>FDA dAtabase for Regulatory Grade micrObial Sequences (FDA-ARGOS): Supporting development and validation of Infectious Disease Dx tests.</title>
        <authorList>
            <person name="Sproer C."/>
            <person name="Gronow S."/>
            <person name="Severitt S."/>
            <person name="Schroder I."/>
            <person name="Tallon L."/>
            <person name="Sadzewicz L."/>
            <person name="Zhao X."/>
            <person name="Boylan J."/>
            <person name="Ott S."/>
            <person name="Bowen H."/>
            <person name="Vavikolanu K."/>
            <person name="Mehta A."/>
            <person name="Aluvathingal J."/>
            <person name="Nadendla S."/>
            <person name="Lowell S."/>
            <person name="Myers T."/>
            <person name="Yan Y."/>
            <person name="Sichtig H."/>
        </authorList>
    </citation>
    <scope>NUCLEOTIDE SEQUENCE [LARGE SCALE GENOMIC DNA]</scope>
    <source>
        <strain evidence="3 5">FDAARGOS_1053</strain>
        <strain evidence="4">FDAARGOS_1191</strain>
    </source>
</reference>
<organism evidence="3 5">
    <name type="scientific">Corynebacterium glucuronolyticum</name>
    <dbReference type="NCBI Taxonomy" id="39791"/>
    <lineage>
        <taxon>Bacteria</taxon>
        <taxon>Bacillati</taxon>
        <taxon>Actinomycetota</taxon>
        <taxon>Actinomycetes</taxon>
        <taxon>Mycobacteriales</taxon>
        <taxon>Corynebacteriaceae</taxon>
        <taxon>Corynebacterium</taxon>
    </lineage>
</organism>
<evidence type="ECO:0000256" key="1">
    <source>
        <dbReference type="ARBA" id="ARBA00006763"/>
    </source>
</evidence>
<evidence type="ECO:0000313" key="3">
    <source>
        <dbReference type="EMBL" id="QQB46692.1"/>
    </source>
</evidence>
<sequence>MTTTLVAMHIDFCEMTAADTALREKVAELDEDKVIASDFVSFIPARGDHGVVAKVGEKVAAAAWASFTRGSTPVLRHAVLPEFRGHGIGLAILEHLTEYGKKVGWPGLMLEMDEDNPARRSFARQGFESVAGDAMMLHLRPPLRSLAVYCGSAPGSRTFYQDVARELGEQLADRGIKVVYGGGSAGLMGEMASGALAHGGDVHGVMARDLADREQAYEGLPQLDIVDSIPERIARMEELADGFLALPGGVGTLSELFDALTNQQIGSHQKPVILFNVEGYWNPLVTLLENTISEGFTQKKYVDALIVVETVAELVEKLESWRAPGEKWR</sequence>
<gene>
    <name evidence="3" type="ORF">I6I10_01740</name>
    <name evidence="4" type="ORF">I6J21_01205</name>
</gene>
<evidence type="ECO:0000259" key="2">
    <source>
        <dbReference type="PROSITE" id="PS51186"/>
    </source>
</evidence>
<dbReference type="GO" id="GO:0016747">
    <property type="term" value="F:acyltransferase activity, transferring groups other than amino-acyl groups"/>
    <property type="evidence" value="ECO:0007669"/>
    <property type="project" value="InterPro"/>
</dbReference>
<dbReference type="NCBIfam" id="TIGR00730">
    <property type="entry name" value="Rossman fold protein, TIGR00730 family"/>
    <property type="match status" value="1"/>
</dbReference>
<dbReference type="InterPro" id="IPR005269">
    <property type="entry name" value="LOG"/>
</dbReference>
<dbReference type="InterPro" id="IPR000182">
    <property type="entry name" value="GNAT_dom"/>
</dbReference>
<dbReference type="GeneID" id="92758968"/>
<dbReference type="PANTHER" id="PTHR31223">
    <property type="entry name" value="LOG FAMILY PROTEIN YJL055W"/>
    <property type="match status" value="1"/>
</dbReference>
<dbReference type="GO" id="GO:0016799">
    <property type="term" value="F:hydrolase activity, hydrolyzing N-glycosyl compounds"/>
    <property type="evidence" value="ECO:0007669"/>
    <property type="project" value="TreeGrafter"/>
</dbReference>
<accession>A0A7T4EG12</accession>
<dbReference type="Proteomes" id="UP000617681">
    <property type="component" value="Chromosome"/>
</dbReference>
<dbReference type="Proteomes" id="UP000596145">
    <property type="component" value="Chromosome"/>
</dbReference>
<dbReference type="AlphaFoldDB" id="A0A7T4EG12"/>
<evidence type="ECO:0000313" key="4">
    <source>
        <dbReference type="EMBL" id="QRP70823.1"/>
    </source>
</evidence>
<dbReference type="PROSITE" id="PS51186">
    <property type="entry name" value="GNAT"/>
    <property type="match status" value="1"/>
</dbReference>
<dbReference type="InterPro" id="IPR031100">
    <property type="entry name" value="LOG_fam"/>
</dbReference>
<dbReference type="CDD" id="cd04301">
    <property type="entry name" value="NAT_SF"/>
    <property type="match status" value="1"/>
</dbReference>
<dbReference type="SUPFAM" id="SSF102405">
    <property type="entry name" value="MCP/YpsA-like"/>
    <property type="match status" value="1"/>
</dbReference>
<proteinExistence type="inferred from homology"/>
<dbReference type="GO" id="GO:0009691">
    <property type="term" value="P:cytokinin biosynthetic process"/>
    <property type="evidence" value="ECO:0007669"/>
    <property type="project" value="InterPro"/>
</dbReference>
<dbReference type="EMBL" id="CP069534">
    <property type="protein sequence ID" value="QRP70823.1"/>
    <property type="molecule type" value="Genomic_DNA"/>
</dbReference>
<dbReference type="OrthoDB" id="9801098at2"/>
<dbReference type="SUPFAM" id="SSF55729">
    <property type="entry name" value="Acyl-CoA N-acyltransferases (Nat)"/>
    <property type="match status" value="1"/>
</dbReference>
<comment type="similarity">
    <text evidence="1">Belongs to the LOG family.</text>
</comment>
<dbReference type="Pfam" id="PF03641">
    <property type="entry name" value="Lysine_decarbox"/>
    <property type="match status" value="1"/>
</dbReference>
<dbReference type="Gene3D" id="3.40.630.30">
    <property type="match status" value="1"/>
</dbReference>